<dbReference type="Pfam" id="PF00505">
    <property type="entry name" value="HMG_box"/>
    <property type="match status" value="1"/>
</dbReference>
<evidence type="ECO:0000313" key="5">
    <source>
        <dbReference type="Proteomes" id="UP001445076"/>
    </source>
</evidence>
<feature type="region of interest" description="Disordered" evidence="2">
    <location>
        <begin position="113"/>
        <end position="155"/>
    </location>
</feature>
<evidence type="ECO:0000259" key="3">
    <source>
        <dbReference type="PROSITE" id="PS50118"/>
    </source>
</evidence>
<dbReference type="AlphaFoldDB" id="A0AAW0VZW3"/>
<evidence type="ECO:0000256" key="1">
    <source>
        <dbReference type="PROSITE-ProRule" id="PRU00267"/>
    </source>
</evidence>
<sequence>QHQFRAGRDPPGSYFSGFLAVFWRLFWTGEMETSPKNKSGEATGVSRSGRVRKKSSKLADFESPDEIDTRFKRKTDRPIKSQKSTKIGQPMGADVYDDSDSYIEDEMIEVKDEPIEVEDWADNDDGDDDMCDDGDDKDDAPDLLHVDDDSTDMPRETTNYSLAQSLYFSEKQGKKNIMLKDGQVVRRKKAQRKDKGKSRFTAYMLWAREIRPGIICANPNMDFSAVNKRLGELWALVPTTQKYNWKRRAKRLAAKGNQKGSMITTGKAAKQSQNAVRSNLINKGGVKPQQVIRTPSKQSEAGQTAPPQTHKAHTTTPKASRSASSAVCNENSPTSAYKVTGSSPIDVAAHIKLLGESLNNIGQKLKEHEGQIAVSGSLSVLLDSMLCVLGPLTCLTAQVSQMQGAVPEPTLMNILDNIAYIMPGIV</sequence>
<dbReference type="PANTHER" id="PTHR46584:SF1">
    <property type="entry name" value="HMG DOMAIN-CONTAINING PROTEIN 4"/>
    <property type="match status" value="1"/>
</dbReference>
<feature type="domain" description="HMG box" evidence="3">
    <location>
        <begin position="196"/>
        <end position="255"/>
    </location>
</feature>
<reference evidence="4 5" key="1">
    <citation type="journal article" date="2024" name="BMC Genomics">
        <title>Genome assembly of redclaw crayfish (Cherax quadricarinatus) provides insights into its immune adaptation and hypoxia tolerance.</title>
        <authorList>
            <person name="Liu Z."/>
            <person name="Zheng J."/>
            <person name="Li H."/>
            <person name="Fang K."/>
            <person name="Wang S."/>
            <person name="He J."/>
            <person name="Zhou D."/>
            <person name="Weng S."/>
            <person name="Chi M."/>
            <person name="Gu Z."/>
            <person name="He J."/>
            <person name="Li F."/>
            <person name="Wang M."/>
        </authorList>
    </citation>
    <scope>NUCLEOTIDE SEQUENCE [LARGE SCALE GENOMIC DNA]</scope>
    <source>
        <strain evidence="4">ZL_2023a</strain>
    </source>
</reference>
<feature type="DNA-binding region" description="HMG box" evidence="1">
    <location>
        <begin position="196"/>
        <end position="255"/>
    </location>
</feature>
<keyword evidence="1" id="KW-0238">DNA-binding</keyword>
<dbReference type="CDD" id="cd00084">
    <property type="entry name" value="HMG-box_SF"/>
    <property type="match status" value="1"/>
</dbReference>
<dbReference type="InterPro" id="IPR036910">
    <property type="entry name" value="HMG_box_dom_sf"/>
</dbReference>
<feature type="region of interest" description="Disordered" evidence="2">
    <location>
        <begin position="32"/>
        <end position="98"/>
    </location>
</feature>
<feature type="compositionally biased region" description="Acidic residues" evidence="2">
    <location>
        <begin position="115"/>
        <end position="139"/>
    </location>
</feature>
<dbReference type="GO" id="GO:0003677">
    <property type="term" value="F:DNA binding"/>
    <property type="evidence" value="ECO:0007669"/>
    <property type="project" value="UniProtKB-UniRule"/>
</dbReference>
<dbReference type="EMBL" id="JARKIK010000098">
    <property type="protein sequence ID" value="KAK8721791.1"/>
    <property type="molecule type" value="Genomic_DNA"/>
</dbReference>
<dbReference type="Proteomes" id="UP001445076">
    <property type="component" value="Unassembled WGS sequence"/>
</dbReference>
<dbReference type="SUPFAM" id="SSF47095">
    <property type="entry name" value="HMG-box"/>
    <property type="match status" value="1"/>
</dbReference>
<feature type="compositionally biased region" description="Polar residues" evidence="2">
    <location>
        <begin position="291"/>
        <end position="307"/>
    </location>
</feature>
<evidence type="ECO:0000313" key="4">
    <source>
        <dbReference type="EMBL" id="KAK8721791.1"/>
    </source>
</evidence>
<keyword evidence="5" id="KW-1185">Reference proteome</keyword>
<gene>
    <name evidence="4" type="ORF">OTU49_012573</name>
</gene>
<feature type="compositionally biased region" description="Polar residues" evidence="2">
    <location>
        <begin position="258"/>
        <end position="281"/>
    </location>
</feature>
<name>A0AAW0VZW3_CHEQU</name>
<feature type="compositionally biased region" description="Basic and acidic residues" evidence="2">
    <location>
        <begin position="140"/>
        <end position="155"/>
    </location>
</feature>
<accession>A0AAW0VZW3</accession>
<feature type="region of interest" description="Disordered" evidence="2">
    <location>
        <begin position="253"/>
        <end position="332"/>
    </location>
</feature>
<protein>
    <recommendedName>
        <fullName evidence="3">HMG box domain-containing protein</fullName>
    </recommendedName>
</protein>
<evidence type="ECO:0000256" key="2">
    <source>
        <dbReference type="SAM" id="MobiDB-lite"/>
    </source>
</evidence>
<dbReference type="InterPro" id="IPR042477">
    <property type="entry name" value="HMGXB4"/>
</dbReference>
<dbReference type="InterPro" id="IPR009071">
    <property type="entry name" value="HMG_box_dom"/>
</dbReference>
<feature type="compositionally biased region" description="Polar residues" evidence="2">
    <location>
        <begin position="314"/>
        <end position="332"/>
    </location>
</feature>
<dbReference type="Gene3D" id="1.10.30.10">
    <property type="entry name" value="High mobility group box domain"/>
    <property type="match status" value="1"/>
</dbReference>
<proteinExistence type="predicted"/>
<keyword evidence="1" id="KW-0539">Nucleus</keyword>
<dbReference type="SMART" id="SM00398">
    <property type="entry name" value="HMG"/>
    <property type="match status" value="1"/>
</dbReference>
<dbReference type="PANTHER" id="PTHR46584">
    <property type="entry name" value="HMG DOMAIN-CONTAINING PROTEIN 4"/>
    <property type="match status" value="1"/>
</dbReference>
<dbReference type="PROSITE" id="PS50118">
    <property type="entry name" value="HMG_BOX_2"/>
    <property type="match status" value="1"/>
</dbReference>
<organism evidence="4 5">
    <name type="scientific">Cherax quadricarinatus</name>
    <name type="common">Australian red claw crayfish</name>
    <dbReference type="NCBI Taxonomy" id="27406"/>
    <lineage>
        <taxon>Eukaryota</taxon>
        <taxon>Metazoa</taxon>
        <taxon>Ecdysozoa</taxon>
        <taxon>Arthropoda</taxon>
        <taxon>Crustacea</taxon>
        <taxon>Multicrustacea</taxon>
        <taxon>Malacostraca</taxon>
        <taxon>Eumalacostraca</taxon>
        <taxon>Eucarida</taxon>
        <taxon>Decapoda</taxon>
        <taxon>Pleocyemata</taxon>
        <taxon>Astacidea</taxon>
        <taxon>Parastacoidea</taxon>
        <taxon>Parastacidae</taxon>
        <taxon>Cherax</taxon>
    </lineage>
</organism>
<feature type="non-terminal residue" evidence="4">
    <location>
        <position position="1"/>
    </location>
</feature>
<dbReference type="EMBL" id="JARKIK010000098">
    <property type="protein sequence ID" value="KAK8721789.1"/>
    <property type="molecule type" value="Genomic_DNA"/>
</dbReference>
<dbReference type="GO" id="GO:0005634">
    <property type="term" value="C:nucleus"/>
    <property type="evidence" value="ECO:0007669"/>
    <property type="project" value="UniProtKB-UniRule"/>
</dbReference>
<comment type="caution">
    <text evidence="4">The sequence shown here is derived from an EMBL/GenBank/DDBJ whole genome shotgun (WGS) entry which is preliminary data.</text>
</comment>
<reference evidence="4" key="2">
    <citation type="submission" date="2024-01" db="EMBL/GenBank/DDBJ databases">
        <authorList>
            <person name="He J."/>
            <person name="Wang M."/>
            <person name="Zheng J."/>
            <person name="Liu Z."/>
        </authorList>
    </citation>
    <scope>NUCLEOTIDE SEQUENCE</scope>
    <source>
        <strain evidence="4">ZL_2023a</strain>
        <tissue evidence="4">Muscle</tissue>
    </source>
</reference>